<feature type="transmembrane region" description="Helical" evidence="10">
    <location>
        <begin position="278"/>
        <end position="296"/>
    </location>
</feature>
<evidence type="ECO:0000256" key="10">
    <source>
        <dbReference type="RuleBase" id="RU363047"/>
    </source>
</evidence>
<evidence type="ECO:0000256" key="1">
    <source>
        <dbReference type="ARBA" id="ARBA00004651"/>
    </source>
</evidence>
<keyword evidence="9" id="KW-0675">Receptor</keyword>
<feature type="transmembrane region" description="Helical" evidence="10">
    <location>
        <begin position="146"/>
        <end position="164"/>
    </location>
</feature>
<evidence type="ECO:0000256" key="8">
    <source>
        <dbReference type="ARBA" id="ARBA00023224"/>
    </source>
</evidence>
<evidence type="ECO:0000256" key="3">
    <source>
        <dbReference type="ARBA" id="ARBA00022606"/>
    </source>
</evidence>
<dbReference type="InterPro" id="IPR000725">
    <property type="entry name" value="Olfact_rcpt"/>
</dbReference>
<name>A0A4X2K7S7_VOMUR</name>
<dbReference type="GO" id="GO:0004930">
    <property type="term" value="F:G protein-coupled receptor activity"/>
    <property type="evidence" value="ECO:0007669"/>
    <property type="project" value="UniProtKB-KW"/>
</dbReference>
<comment type="similarity">
    <text evidence="9">Belongs to the G-protein coupled receptor 1 family.</text>
</comment>
<feature type="transmembrane region" description="Helical" evidence="10">
    <location>
        <begin position="245"/>
        <end position="266"/>
    </location>
</feature>
<keyword evidence="3 10" id="KW-0716">Sensory transduction</keyword>
<reference evidence="13" key="1">
    <citation type="submission" date="2018-12" db="EMBL/GenBank/DDBJ databases">
        <authorList>
            <person name="Yazar S."/>
        </authorList>
    </citation>
    <scope>NUCLEOTIDE SEQUENCE [LARGE SCALE GENOMIC DNA]</scope>
</reference>
<proteinExistence type="inferred from homology"/>
<protein>
    <recommendedName>
        <fullName evidence="10">Olfactory receptor</fullName>
    </recommendedName>
</protein>
<dbReference type="Proteomes" id="UP000314987">
    <property type="component" value="Unassembled WGS sequence"/>
</dbReference>
<dbReference type="GO" id="GO:0005886">
    <property type="term" value="C:plasma membrane"/>
    <property type="evidence" value="ECO:0007669"/>
    <property type="project" value="UniProtKB-SubCell"/>
</dbReference>
<evidence type="ECO:0000256" key="9">
    <source>
        <dbReference type="RuleBase" id="RU000688"/>
    </source>
</evidence>
<sequence length="314" mass="35058">MEYTEKVAEGNLTVIGEFILLGFSELPNLQGFLFGIFLIIYMSILIGNGLIIVITKVDPTLQTPMYFFLGNFSFLEICYTSVTLPGMLSNLWTQNRVISLMACAVQLSFFLILGVTESFLLAVMAYDRYVAICRPLYYPLIMNHKVCVQLVVVSWMTGIPGQLIQTYKVISLPFCFNELNHVFCDVPPLLKLACGDTSVQEFSVYAVAVLLGMVPFLTILGFYLKIITTILKLPLITGRQKAFSTCSSHLIVVGLFYGSGIITYLIPKSSKSGIEKFLSLFYTIVTPMFNPMTYSLKNKDVIAALKKLPMKLLA</sequence>
<evidence type="ECO:0000256" key="5">
    <source>
        <dbReference type="ARBA" id="ARBA00022725"/>
    </source>
</evidence>
<keyword evidence="13" id="KW-1185">Reference proteome</keyword>
<evidence type="ECO:0000259" key="11">
    <source>
        <dbReference type="PROSITE" id="PS50262"/>
    </source>
</evidence>
<dbReference type="InterPro" id="IPR017452">
    <property type="entry name" value="GPCR_Rhodpsn_7TM"/>
</dbReference>
<dbReference type="GeneTree" id="ENSGT01150000286972"/>
<keyword evidence="9" id="KW-0297">G-protein coupled receptor</keyword>
<evidence type="ECO:0000256" key="7">
    <source>
        <dbReference type="ARBA" id="ARBA00023136"/>
    </source>
</evidence>
<dbReference type="InterPro" id="IPR000276">
    <property type="entry name" value="GPCR_Rhodpsn"/>
</dbReference>
<feature type="transmembrane region" description="Helical" evidence="10">
    <location>
        <begin position="66"/>
        <end position="85"/>
    </location>
</feature>
<keyword evidence="5 10" id="KW-0552">Olfaction</keyword>
<accession>A0A4X2K7S7</accession>
<dbReference type="PROSITE" id="PS00237">
    <property type="entry name" value="G_PROTEIN_RECEP_F1_1"/>
    <property type="match status" value="1"/>
</dbReference>
<organism evidence="12 13">
    <name type="scientific">Vombatus ursinus</name>
    <name type="common">Common wombat</name>
    <dbReference type="NCBI Taxonomy" id="29139"/>
    <lineage>
        <taxon>Eukaryota</taxon>
        <taxon>Metazoa</taxon>
        <taxon>Chordata</taxon>
        <taxon>Craniata</taxon>
        <taxon>Vertebrata</taxon>
        <taxon>Euteleostomi</taxon>
        <taxon>Mammalia</taxon>
        <taxon>Metatheria</taxon>
        <taxon>Diprotodontia</taxon>
        <taxon>Vombatidae</taxon>
        <taxon>Vombatus</taxon>
    </lineage>
</organism>
<dbReference type="OMA" id="FCFNELN"/>
<reference evidence="12" key="3">
    <citation type="submission" date="2025-09" db="UniProtKB">
        <authorList>
            <consortium name="Ensembl"/>
        </authorList>
    </citation>
    <scope>IDENTIFICATION</scope>
</reference>
<keyword evidence="6 10" id="KW-1133">Transmembrane helix</keyword>
<evidence type="ECO:0000256" key="6">
    <source>
        <dbReference type="ARBA" id="ARBA00022989"/>
    </source>
</evidence>
<dbReference type="FunFam" id="1.20.1070.10:FF:000001">
    <property type="entry name" value="Olfactory receptor"/>
    <property type="match status" value="1"/>
</dbReference>
<dbReference type="SUPFAM" id="SSF81321">
    <property type="entry name" value="Family A G protein-coupled receptor-like"/>
    <property type="match status" value="1"/>
</dbReference>
<feature type="transmembrane region" description="Helical" evidence="10">
    <location>
        <begin position="32"/>
        <end position="54"/>
    </location>
</feature>
<dbReference type="CDD" id="cd15225">
    <property type="entry name" value="7tmA_OR10A-like"/>
    <property type="match status" value="1"/>
</dbReference>
<dbReference type="PRINTS" id="PR00237">
    <property type="entry name" value="GPCRRHODOPSN"/>
</dbReference>
<keyword evidence="7 10" id="KW-0472">Membrane</keyword>
<keyword evidence="4 9" id="KW-0812">Transmembrane</keyword>
<dbReference type="GO" id="GO:0004984">
    <property type="term" value="F:olfactory receptor activity"/>
    <property type="evidence" value="ECO:0007669"/>
    <property type="project" value="InterPro"/>
</dbReference>
<feature type="transmembrane region" description="Helical" evidence="10">
    <location>
        <begin position="97"/>
        <end position="126"/>
    </location>
</feature>
<comment type="subcellular location">
    <subcellularLocation>
        <location evidence="1 10">Cell membrane</location>
        <topology evidence="1 10">Multi-pass membrane protein</topology>
    </subcellularLocation>
</comment>
<evidence type="ECO:0000313" key="12">
    <source>
        <dbReference type="Ensembl" id="ENSVURP00010005332.1"/>
    </source>
</evidence>
<evidence type="ECO:0000313" key="13">
    <source>
        <dbReference type="Proteomes" id="UP000314987"/>
    </source>
</evidence>
<feature type="domain" description="G-protein coupled receptors family 1 profile" evidence="11">
    <location>
        <begin position="47"/>
        <end position="294"/>
    </location>
</feature>
<dbReference type="Ensembl" id="ENSVURT00010006040.1">
    <property type="protein sequence ID" value="ENSVURP00010005332.1"/>
    <property type="gene ID" value="ENSVURG00010004183.1"/>
</dbReference>
<dbReference type="PRINTS" id="PR00245">
    <property type="entry name" value="OLFACTORYR"/>
</dbReference>
<dbReference type="PROSITE" id="PS50262">
    <property type="entry name" value="G_PROTEIN_RECEP_F1_2"/>
    <property type="match status" value="1"/>
</dbReference>
<reference evidence="12" key="2">
    <citation type="submission" date="2025-08" db="UniProtKB">
        <authorList>
            <consortium name="Ensembl"/>
        </authorList>
    </citation>
    <scope>IDENTIFICATION</scope>
</reference>
<dbReference type="AlphaFoldDB" id="A0A4X2K7S7"/>
<evidence type="ECO:0000256" key="4">
    <source>
        <dbReference type="ARBA" id="ARBA00022692"/>
    </source>
</evidence>
<evidence type="ECO:0000256" key="2">
    <source>
        <dbReference type="ARBA" id="ARBA00022475"/>
    </source>
</evidence>
<keyword evidence="2 10" id="KW-1003">Cell membrane</keyword>
<dbReference type="PANTHER" id="PTHR26453">
    <property type="entry name" value="OLFACTORY RECEPTOR"/>
    <property type="match status" value="1"/>
</dbReference>
<dbReference type="Pfam" id="PF13853">
    <property type="entry name" value="7tm_4"/>
    <property type="match status" value="1"/>
</dbReference>
<dbReference type="Gene3D" id="1.20.1070.10">
    <property type="entry name" value="Rhodopsin 7-helix transmembrane proteins"/>
    <property type="match status" value="1"/>
</dbReference>
<keyword evidence="8 9" id="KW-0807">Transducer</keyword>
<gene>
    <name evidence="12" type="primary">LOC114042250</name>
</gene>
<feature type="transmembrane region" description="Helical" evidence="10">
    <location>
        <begin position="202"/>
        <end position="224"/>
    </location>
</feature>